<accession>A0A0L8V5X8</accession>
<evidence type="ECO:0000313" key="2">
    <source>
        <dbReference type="Proteomes" id="UP000036958"/>
    </source>
</evidence>
<organism evidence="1 2">
    <name type="scientific">Sunxiuqinia dokdonensis</name>
    <dbReference type="NCBI Taxonomy" id="1409788"/>
    <lineage>
        <taxon>Bacteria</taxon>
        <taxon>Pseudomonadati</taxon>
        <taxon>Bacteroidota</taxon>
        <taxon>Bacteroidia</taxon>
        <taxon>Marinilabiliales</taxon>
        <taxon>Prolixibacteraceae</taxon>
        <taxon>Sunxiuqinia</taxon>
    </lineage>
</organism>
<keyword evidence="2" id="KW-1185">Reference proteome</keyword>
<protein>
    <submittedName>
        <fullName evidence="1">Uncharacterized protein</fullName>
    </submittedName>
</protein>
<sequence length="38" mass="4615">MGCVNFLLNDEQKPKNMLCSMKNIYLCRQKTTRQKWHI</sequence>
<dbReference type="STRING" id="1409788.NC99_35270"/>
<comment type="caution">
    <text evidence="1">The sequence shown here is derived from an EMBL/GenBank/DDBJ whole genome shotgun (WGS) entry which is preliminary data.</text>
</comment>
<dbReference type="AlphaFoldDB" id="A0A0L8V5X8"/>
<evidence type="ECO:0000313" key="1">
    <source>
        <dbReference type="EMBL" id="KOH43607.1"/>
    </source>
</evidence>
<reference evidence="2" key="1">
    <citation type="submission" date="2015-07" db="EMBL/GenBank/DDBJ databases">
        <title>Genome sequencing of Sunxiuqinia dokdonensis strain SK.</title>
        <authorList>
            <person name="Ahn S."/>
            <person name="Kim B.-C."/>
        </authorList>
    </citation>
    <scope>NUCLEOTIDE SEQUENCE [LARGE SCALE GENOMIC DNA]</scope>
    <source>
        <strain evidence="2">SK</strain>
    </source>
</reference>
<dbReference type="Proteomes" id="UP000036958">
    <property type="component" value="Unassembled WGS sequence"/>
</dbReference>
<gene>
    <name evidence="1" type="ORF">NC99_35270</name>
</gene>
<dbReference type="EMBL" id="LGIA01000181">
    <property type="protein sequence ID" value="KOH43607.1"/>
    <property type="molecule type" value="Genomic_DNA"/>
</dbReference>
<name>A0A0L8V5X8_9BACT</name>
<proteinExistence type="predicted"/>